<dbReference type="InterPro" id="IPR023033">
    <property type="entry name" value="Ala_tRNA_ligase_euk/bac"/>
</dbReference>
<dbReference type="InterPro" id="IPR018165">
    <property type="entry name" value="Ala-tRNA-synth_IIc_core"/>
</dbReference>
<comment type="catalytic activity">
    <reaction evidence="11">
        <text>tRNA(Ala) + L-alanine + ATP = L-alanyl-tRNA(Ala) + AMP + diphosphate</text>
        <dbReference type="Rhea" id="RHEA:12540"/>
        <dbReference type="Rhea" id="RHEA-COMP:9657"/>
        <dbReference type="Rhea" id="RHEA-COMP:9923"/>
        <dbReference type="ChEBI" id="CHEBI:30616"/>
        <dbReference type="ChEBI" id="CHEBI:33019"/>
        <dbReference type="ChEBI" id="CHEBI:57972"/>
        <dbReference type="ChEBI" id="CHEBI:78442"/>
        <dbReference type="ChEBI" id="CHEBI:78497"/>
        <dbReference type="ChEBI" id="CHEBI:456215"/>
        <dbReference type="EC" id="6.1.1.7"/>
    </reaction>
</comment>
<comment type="domain">
    <text evidence="11">Consists of three domains; the N-terminal catalytic domain, the editing domain and the C-terminal C-Ala domain. The editing domain removes incorrectly charged amino acids, while the C-Ala domain, along with tRNA(Ala), serves as a bridge to cooperatively bring together the editing and aminoacylation centers thus stimulating deacylation of misacylated tRNAs.</text>
</comment>
<evidence type="ECO:0000256" key="11">
    <source>
        <dbReference type="HAMAP-Rule" id="MF_00036"/>
    </source>
</evidence>
<evidence type="ECO:0000256" key="10">
    <source>
        <dbReference type="ARBA" id="ARBA00023146"/>
    </source>
</evidence>
<dbReference type="HAMAP" id="MF_00036_B">
    <property type="entry name" value="Ala_tRNA_synth_B"/>
    <property type="match status" value="1"/>
</dbReference>
<dbReference type="SUPFAM" id="SSF101353">
    <property type="entry name" value="Putative anticodon-binding domain of alanyl-tRNA synthetase (AlaRS)"/>
    <property type="match status" value="1"/>
</dbReference>
<dbReference type="InterPro" id="IPR018162">
    <property type="entry name" value="Ala-tRNA-ligase_IIc_anticod-bd"/>
</dbReference>
<dbReference type="Gene3D" id="3.30.930.10">
    <property type="entry name" value="Bira Bifunctional Protein, Domain 2"/>
    <property type="match status" value="1"/>
</dbReference>
<dbReference type="Gene3D" id="3.30.980.10">
    <property type="entry name" value="Threonyl-trna Synthetase, Chain A, domain 2"/>
    <property type="match status" value="1"/>
</dbReference>
<keyword evidence="2 11" id="KW-0820">tRNA-binding</keyword>
<dbReference type="PRINTS" id="PR00980">
    <property type="entry name" value="TRNASYNTHALA"/>
</dbReference>
<gene>
    <name evidence="11 14" type="primary">alaS</name>
    <name evidence="14" type="ORF">prwr041_03750</name>
</gene>
<evidence type="ECO:0000256" key="12">
    <source>
        <dbReference type="SAM" id="Coils"/>
    </source>
</evidence>
<dbReference type="Proteomes" id="UP001319045">
    <property type="component" value="Chromosome"/>
</dbReference>
<evidence type="ECO:0000259" key="13">
    <source>
        <dbReference type="PROSITE" id="PS50860"/>
    </source>
</evidence>
<dbReference type="CDD" id="cd00673">
    <property type="entry name" value="AlaRS_core"/>
    <property type="match status" value="1"/>
</dbReference>
<evidence type="ECO:0000313" key="15">
    <source>
        <dbReference type="Proteomes" id="UP001319045"/>
    </source>
</evidence>
<dbReference type="NCBIfam" id="TIGR00344">
    <property type="entry name" value="alaS"/>
    <property type="match status" value="1"/>
</dbReference>
<feature type="domain" description="Alanyl-transfer RNA synthetases family profile" evidence="13">
    <location>
        <begin position="2"/>
        <end position="722"/>
    </location>
</feature>
<dbReference type="PANTHER" id="PTHR11777:SF9">
    <property type="entry name" value="ALANINE--TRNA LIGASE, CYTOPLASMIC"/>
    <property type="match status" value="1"/>
</dbReference>
<dbReference type="Gene3D" id="3.30.54.20">
    <property type="match status" value="1"/>
</dbReference>
<feature type="binding site" evidence="11">
    <location>
        <position position="679"/>
    </location>
    <ligand>
        <name>Zn(2+)</name>
        <dbReference type="ChEBI" id="CHEBI:29105"/>
    </ligand>
</feature>
<sequence length="887" mass="99635">MMTANEVRESYKKFFEAKGHKIVASAPMVIKDDPTLMFTNAGMNQWKDIILGTKDPGMDVRRVDSQKCLRVSGKHNDLEEVGHDTYHHTMFEMLGNWSFGDYFKEGAIDYAWEYLVDVLHLNPEDLYVTVFEGSKEEGLSRDDEAASYWAKHVPADHIINGNKHDNFWEMGDTGPCGPCSEIHVDSRTPEEKAKISGRDLVNHDDPQVIEIWNIVFMQYNRKSDGSLESLPMHVIDTGMGFERLVRMLQGKHSNYDTDIFQPIIKEIQNLSGKKYGFTTPTGENGEGKDEQEKIDIAMRVVADHLRAVAFSIADGQLPSNAKAGYVIRRILRRAVRYSYTFLDQKSAFLYKLLAVLVQEMGHAFPEIAAQQELITRVIKEEEDSFLRTLEKGINLLNGDMDELKAHGQKELDGTSAFRLFDTYGFPLDLTELICRENGYTVDEKGFNEEMAKQKARARNAAVVESGDWEIIKDGEQNFVGYDYTEYECSILRYRKVTQKKNTFYELVLDNTPFYGEMGGQVGDQGSLVSENETIEIIDTKRENNQSIHIVKQLPKDINADFMACVDIDKRDGSAANHTATHLLDYALKQVLGDHIEQKGSYVDATTLRFDFSHFQKVTDEELRKVEMLVNSMIRQDLPLDEHRETPIEEAKELGAIALFGEKYGDKVRVVRFGPSCEFCGGIHAQSTGRIGFFKIISESSVAAGIRRIEALTGKACEDSIYAIQDTITSLKSMLNNSKDLTATLKKFIDEHDEMRKEIEKFQAQAVERIKGELINKAKEVNGVKVINAVLPLEPSAAKDLVFKLREAIPENLVAVIGSTSNDKPLLTVMFSDDMVNDHALNAGKIIREAAKLIQGGGGGQPHYAQAGGKNLDGINAAVDKVIELANL</sequence>
<keyword evidence="15" id="KW-1185">Reference proteome</keyword>
<dbReference type="InterPro" id="IPR012947">
    <property type="entry name" value="tRNA_SAD"/>
</dbReference>
<keyword evidence="8 11" id="KW-0694">RNA-binding</keyword>
<protein>
    <recommendedName>
        <fullName evidence="11">Alanine--tRNA ligase</fullName>
        <ecNumber evidence="11">6.1.1.7</ecNumber>
    </recommendedName>
    <alternativeName>
        <fullName evidence="11">Alanyl-tRNA synthetase</fullName>
        <shortName evidence="11">AlaRS</shortName>
    </alternativeName>
</protein>
<dbReference type="InterPro" id="IPR002318">
    <property type="entry name" value="Ala-tRNA-lgiase_IIc"/>
</dbReference>
<keyword evidence="10 11" id="KW-0030">Aminoacyl-tRNA synthetase</keyword>
<dbReference type="Pfam" id="PF02272">
    <property type="entry name" value="DHHA1"/>
    <property type="match status" value="1"/>
</dbReference>
<keyword evidence="3 11" id="KW-0436">Ligase</keyword>
<comment type="similarity">
    <text evidence="1 11">Belongs to the class-II aminoacyl-tRNA synthetase family.</text>
</comment>
<evidence type="ECO:0000256" key="6">
    <source>
        <dbReference type="ARBA" id="ARBA00022833"/>
    </source>
</evidence>
<evidence type="ECO:0000256" key="8">
    <source>
        <dbReference type="ARBA" id="ARBA00022884"/>
    </source>
</evidence>
<evidence type="ECO:0000256" key="9">
    <source>
        <dbReference type="ARBA" id="ARBA00022917"/>
    </source>
</evidence>
<dbReference type="SUPFAM" id="SSF55681">
    <property type="entry name" value="Class II aaRS and biotin synthetases"/>
    <property type="match status" value="1"/>
</dbReference>
<feature type="coiled-coil region" evidence="12">
    <location>
        <begin position="737"/>
        <end position="764"/>
    </location>
</feature>
<dbReference type="InterPro" id="IPR018164">
    <property type="entry name" value="Ala-tRNA-synth_IIc_N"/>
</dbReference>
<dbReference type="EMBL" id="AP024484">
    <property type="protein sequence ID" value="BCS84482.1"/>
    <property type="molecule type" value="Genomic_DNA"/>
</dbReference>
<keyword evidence="9 11" id="KW-0648">Protein biosynthesis</keyword>
<dbReference type="Gene3D" id="3.10.310.40">
    <property type="match status" value="1"/>
</dbReference>
<evidence type="ECO:0000256" key="4">
    <source>
        <dbReference type="ARBA" id="ARBA00022723"/>
    </source>
</evidence>
<evidence type="ECO:0000256" key="2">
    <source>
        <dbReference type="ARBA" id="ARBA00022555"/>
    </source>
</evidence>
<reference evidence="14 15" key="1">
    <citation type="journal article" date="2022" name="Int. J. Syst. Evol. Microbiol.">
        <title>Prevotella herbatica sp. nov., a plant polysaccharide-decomposing anaerobic bacterium isolated from a methanogenic reactor.</title>
        <authorList>
            <person name="Uek A."/>
            <person name="Tonouchi A."/>
            <person name="Kaku N."/>
            <person name="Ueki K."/>
        </authorList>
    </citation>
    <scope>NUCLEOTIDE SEQUENCE [LARGE SCALE GENOMIC DNA]</scope>
    <source>
        <strain evidence="14 15">WR041</strain>
    </source>
</reference>
<name>A0ABN6EF25_9BACT</name>
<dbReference type="InterPro" id="IPR050058">
    <property type="entry name" value="Ala-tRNA_ligase"/>
</dbReference>
<keyword evidence="11" id="KW-0963">Cytoplasm</keyword>
<dbReference type="InterPro" id="IPR018163">
    <property type="entry name" value="Thr/Ala-tRNA-synth_IIc_edit"/>
</dbReference>
<keyword evidence="7 11" id="KW-0067">ATP-binding</keyword>
<feature type="binding site" evidence="11">
    <location>
        <position position="683"/>
    </location>
    <ligand>
        <name>Zn(2+)</name>
        <dbReference type="ChEBI" id="CHEBI:29105"/>
    </ligand>
</feature>
<evidence type="ECO:0000256" key="5">
    <source>
        <dbReference type="ARBA" id="ARBA00022741"/>
    </source>
</evidence>
<evidence type="ECO:0000256" key="1">
    <source>
        <dbReference type="ARBA" id="ARBA00008226"/>
    </source>
</evidence>
<proteinExistence type="inferred from homology"/>
<keyword evidence="12" id="KW-0175">Coiled coil</keyword>
<evidence type="ECO:0000256" key="7">
    <source>
        <dbReference type="ARBA" id="ARBA00022840"/>
    </source>
</evidence>
<dbReference type="SMART" id="SM00863">
    <property type="entry name" value="tRNA_SAD"/>
    <property type="match status" value="1"/>
</dbReference>
<feature type="binding site" evidence="11">
    <location>
        <position position="577"/>
    </location>
    <ligand>
        <name>Zn(2+)</name>
        <dbReference type="ChEBI" id="CHEBI:29105"/>
    </ligand>
</feature>
<dbReference type="Pfam" id="PF01411">
    <property type="entry name" value="tRNA-synt_2c"/>
    <property type="match status" value="1"/>
</dbReference>
<dbReference type="InterPro" id="IPR009000">
    <property type="entry name" value="Transl_B-barrel_sf"/>
</dbReference>
<keyword evidence="5 11" id="KW-0547">Nucleotide-binding</keyword>
<evidence type="ECO:0000256" key="3">
    <source>
        <dbReference type="ARBA" id="ARBA00022598"/>
    </source>
</evidence>
<dbReference type="SUPFAM" id="SSF55186">
    <property type="entry name" value="ThrRS/AlaRS common domain"/>
    <property type="match status" value="1"/>
</dbReference>
<dbReference type="PROSITE" id="PS50860">
    <property type="entry name" value="AA_TRNA_LIGASE_II_ALA"/>
    <property type="match status" value="1"/>
</dbReference>
<dbReference type="Gene3D" id="2.40.30.130">
    <property type="match status" value="1"/>
</dbReference>
<keyword evidence="4 11" id="KW-0479">Metal-binding</keyword>
<feature type="binding site" evidence="11">
    <location>
        <position position="581"/>
    </location>
    <ligand>
        <name>Zn(2+)</name>
        <dbReference type="ChEBI" id="CHEBI:29105"/>
    </ligand>
</feature>
<comment type="function">
    <text evidence="11">Catalyzes the attachment of alanine to tRNA(Ala) in a two-step reaction: alanine is first activated by ATP to form Ala-AMP and then transferred to the acceptor end of tRNA(Ala). Also edits incorrectly charged Ser-tRNA(Ala) and Gly-tRNA(Ala) via its editing domain.</text>
</comment>
<dbReference type="InterPro" id="IPR045864">
    <property type="entry name" value="aa-tRNA-synth_II/BPL/LPL"/>
</dbReference>
<dbReference type="GO" id="GO:0016874">
    <property type="term" value="F:ligase activity"/>
    <property type="evidence" value="ECO:0007669"/>
    <property type="project" value="UniProtKB-KW"/>
</dbReference>
<evidence type="ECO:0000313" key="14">
    <source>
        <dbReference type="EMBL" id="BCS84482.1"/>
    </source>
</evidence>
<dbReference type="InterPro" id="IPR003156">
    <property type="entry name" value="DHHA1_dom"/>
</dbReference>
<dbReference type="PANTHER" id="PTHR11777">
    <property type="entry name" value="ALANYL-TRNA SYNTHETASE"/>
    <property type="match status" value="1"/>
</dbReference>
<dbReference type="Pfam" id="PF07973">
    <property type="entry name" value="tRNA_SAD"/>
    <property type="match status" value="1"/>
</dbReference>
<comment type="subcellular location">
    <subcellularLocation>
        <location evidence="11">Cytoplasm</location>
    </subcellularLocation>
</comment>
<dbReference type="SUPFAM" id="SSF50447">
    <property type="entry name" value="Translation proteins"/>
    <property type="match status" value="1"/>
</dbReference>
<organism evidence="14 15">
    <name type="scientific">Prevotella herbatica</name>
    <dbReference type="NCBI Taxonomy" id="2801997"/>
    <lineage>
        <taxon>Bacteria</taxon>
        <taxon>Pseudomonadati</taxon>
        <taxon>Bacteroidota</taxon>
        <taxon>Bacteroidia</taxon>
        <taxon>Bacteroidales</taxon>
        <taxon>Prevotellaceae</taxon>
        <taxon>Prevotella</taxon>
    </lineage>
</organism>
<comment type="cofactor">
    <cofactor evidence="11">
        <name>Zn(2+)</name>
        <dbReference type="ChEBI" id="CHEBI:29105"/>
    </cofactor>
    <text evidence="11">Binds 1 zinc ion per subunit.</text>
</comment>
<keyword evidence="6 11" id="KW-0862">Zinc</keyword>
<accession>A0ABN6EF25</accession>
<dbReference type="EC" id="6.1.1.7" evidence="11"/>
<dbReference type="RefSeq" id="WP_207154652.1">
    <property type="nucleotide sequence ID" value="NZ_AP024484.1"/>
</dbReference>